<dbReference type="Proteomes" id="UP000217790">
    <property type="component" value="Unassembled WGS sequence"/>
</dbReference>
<evidence type="ECO:0000313" key="3">
    <source>
        <dbReference type="Proteomes" id="UP000217790"/>
    </source>
</evidence>
<dbReference type="GO" id="GO:0004523">
    <property type="term" value="F:RNA-DNA hybrid ribonuclease activity"/>
    <property type="evidence" value="ECO:0007669"/>
    <property type="project" value="InterPro"/>
</dbReference>
<gene>
    <name evidence="2" type="ORF">ARMGADRAFT_947626</name>
</gene>
<reference evidence="3" key="1">
    <citation type="journal article" date="2017" name="Nat. Ecol. Evol.">
        <title>Genome expansion and lineage-specific genetic innovations in the forest pathogenic fungi Armillaria.</title>
        <authorList>
            <person name="Sipos G."/>
            <person name="Prasanna A.N."/>
            <person name="Walter M.C."/>
            <person name="O'Connor E."/>
            <person name="Balint B."/>
            <person name="Krizsan K."/>
            <person name="Kiss B."/>
            <person name="Hess J."/>
            <person name="Varga T."/>
            <person name="Slot J."/>
            <person name="Riley R."/>
            <person name="Boka B."/>
            <person name="Rigling D."/>
            <person name="Barry K."/>
            <person name="Lee J."/>
            <person name="Mihaltcheva S."/>
            <person name="LaButti K."/>
            <person name="Lipzen A."/>
            <person name="Waldron R."/>
            <person name="Moloney N.M."/>
            <person name="Sperisen C."/>
            <person name="Kredics L."/>
            <person name="Vagvoelgyi C."/>
            <person name="Patrignani A."/>
            <person name="Fitzpatrick D."/>
            <person name="Nagy I."/>
            <person name="Doyle S."/>
            <person name="Anderson J.B."/>
            <person name="Grigoriev I.V."/>
            <person name="Gueldener U."/>
            <person name="Muensterkoetter M."/>
            <person name="Nagy L.G."/>
        </authorList>
    </citation>
    <scope>NUCLEOTIDE SEQUENCE [LARGE SCALE GENOMIC DNA]</scope>
    <source>
        <strain evidence="3">Ar21-2</strain>
    </source>
</reference>
<dbReference type="InterPro" id="IPR002156">
    <property type="entry name" value="RNaseH_domain"/>
</dbReference>
<organism evidence="2 3">
    <name type="scientific">Armillaria gallica</name>
    <name type="common">Bulbous honey fungus</name>
    <name type="synonym">Armillaria bulbosa</name>
    <dbReference type="NCBI Taxonomy" id="47427"/>
    <lineage>
        <taxon>Eukaryota</taxon>
        <taxon>Fungi</taxon>
        <taxon>Dikarya</taxon>
        <taxon>Basidiomycota</taxon>
        <taxon>Agaricomycotina</taxon>
        <taxon>Agaricomycetes</taxon>
        <taxon>Agaricomycetidae</taxon>
        <taxon>Agaricales</taxon>
        <taxon>Marasmiineae</taxon>
        <taxon>Physalacriaceae</taxon>
        <taxon>Armillaria</taxon>
    </lineage>
</organism>
<evidence type="ECO:0000259" key="1">
    <source>
        <dbReference type="PROSITE" id="PS50879"/>
    </source>
</evidence>
<dbReference type="EMBL" id="KZ293724">
    <property type="protein sequence ID" value="PBK81829.1"/>
    <property type="molecule type" value="Genomic_DNA"/>
</dbReference>
<dbReference type="GO" id="GO:0003676">
    <property type="term" value="F:nucleic acid binding"/>
    <property type="evidence" value="ECO:0007669"/>
    <property type="project" value="InterPro"/>
</dbReference>
<feature type="domain" description="RNase H type-1" evidence="1">
    <location>
        <begin position="1"/>
        <end position="22"/>
    </location>
</feature>
<dbReference type="InParanoid" id="A0A2H3CFG3"/>
<feature type="non-terminal residue" evidence="2">
    <location>
        <position position="1"/>
    </location>
</feature>
<dbReference type="AlphaFoldDB" id="A0A2H3CFG3"/>
<dbReference type="OrthoDB" id="2976650at2759"/>
<accession>A0A2H3CFG3</accession>
<dbReference type="PROSITE" id="PS50879">
    <property type="entry name" value="RNASE_H_1"/>
    <property type="match status" value="1"/>
</dbReference>
<protein>
    <recommendedName>
        <fullName evidence="1">RNase H type-1 domain-containing protein</fullName>
    </recommendedName>
</protein>
<name>A0A2H3CFG3_ARMGA</name>
<evidence type="ECO:0000313" key="2">
    <source>
        <dbReference type="EMBL" id="PBK81829.1"/>
    </source>
</evidence>
<sequence>VKDHAGTKENEEADALVLQGAMKPVREGEDADLTINQTFEVTGARLSKITQAIAYRGLIE</sequence>
<proteinExistence type="predicted"/>
<keyword evidence="3" id="KW-1185">Reference proteome</keyword>